<evidence type="ECO:0000259" key="2">
    <source>
        <dbReference type="Pfam" id="PF13464"/>
    </source>
</evidence>
<keyword evidence="1" id="KW-1133">Transmembrane helix</keyword>
<accession>A0A1I1S7E9</accession>
<evidence type="ECO:0000313" key="3">
    <source>
        <dbReference type="EMBL" id="SFD39763.1"/>
    </source>
</evidence>
<organism evidence="3 4">
    <name type="scientific">Paracidovorax konjaci</name>
    <dbReference type="NCBI Taxonomy" id="32040"/>
    <lineage>
        <taxon>Bacteria</taxon>
        <taxon>Pseudomonadati</taxon>
        <taxon>Pseudomonadota</taxon>
        <taxon>Betaproteobacteria</taxon>
        <taxon>Burkholderiales</taxon>
        <taxon>Comamonadaceae</taxon>
        <taxon>Paracidovorax</taxon>
    </lineage>
</organism>
<evidence type="ECO:0000313" key="4">
    <source>
        <dbReference type="Proteomes" id="UP000199517"/>
    </source>
</evidence>
<dbReference type="STRING" id="32040.SAMN04489710_101513"/>
<keyword evidence="1" id="KW-0472">Membrane</keyword>
<dbReference type="InterPro" id="IPR010982">
    <property type="entry name" value="Lambda_DNA-bd_dom_sf"/>
</dbReference>
<name>A0A1I1S7E9_9BURK</name>
<dbReference type="InterPro" id="IPR050400">
    <property type="entry name" value="Bact_Cytoskel_RodZ"/>
</dbReference>
<sequence length="313" mass="32460">MSEPVAQESQPMSAEMDRALADAVRAGEILRQGREQAGMHVAALAVALKVPVHKLESLESGHLEVFPDAVFVRALASSVCRTLKIDPTQVLALLPQNPTPRLSSHDGINASFKPGATKLASSSSTSGSRKVVATVLVLLVAAVALIFVPRDWLERLSNPSSNTVISEPVPERSQASISTDVAGTAAVAASEPASALPLEAISSARSVPSIAPALAAAASIASPAAVAGSEAVAVDHNPLVIRARGESWVQVRSSTSGTVFQRVLTNGETVTVPGTPPWTVVIGKADATEVSVRGKPMDLKAIARENVARFEVK</sequence>
<feature type="domain" description="Cytoskeleton protein RodZ-like C-terminal" evidence="2">
    <location>
        <begin position="240"/>
        <end position="311"/>
    </location>
</feature>
<keyword evidence="1" id="KW-0812">Transmembrane</keyword>
<dbReference type="PANTHER" id="PTHR34475:SF1">
    <property type="entry name" value="CYTOSKELETON PROTEIN RODZ"/>
    <property type="match status" value="1"/>
</dbReference>
<dbReference type="PANTHER" id="PTHR34475">
    <property type="match status" value="1"/>
</dbReference>
<gene>
    <name evidence="3" type="ORF">SAMN04489710_101513</name>
</gene>
<dbReference type="GO" id="GO:0003677">
    <property type="term" value="F:DNA binding"/>
    <property type="evidence" value="ECO:0007669"/>
    <property type="project" value="InterPro"/>
</dbReference>
<dbReference type="OrthoDB" id="5293433at2"/>
<dbReference type="Proteomes" id="UP000199517">
    <property type="component" value="Unassembled WGS sequence"/>
</dbReference>
<dbReference type="InterPro" id="IPR025194">
    <property type="entry name" value="RodZ-like_C"/>
</dbReference>
<reference evidence="4" key="1">
    <citation type="submission" date="2016-10" db="EMBL/GenBank/DDBJ databases">
        <authorList>
            <person name="Varghese N."/>
            <person name="Submissions S."/>
        </authorList>
    </citation>
    <scope>NUCLEOTIDE SEQUENCE [LARGE SCALE GENOMIC DNA]</scope>
    <source>
        <strain evidence="4">DSM 7481</strain>
    </source>
</reference>
<keyword evidence="4" id="KW-1185">Reference proteome</keyword>
<dbReference type="Pfam" id="PF13413">
    <property type="entry name" value="HTH_25"/>
    <property type="match status" value="1"/>
</dbReference>
<dbReference type="EMBL" id="FOMQ01000001">
    <property type="protein sequence ID" value="SFD39763.1"/>
    <property type="molecule type" value="Genomic_DNA"/>
</dbReference>
<dbReference type="Gene3D" id="1.10.260.40">
    <property type="entry name" value="lambda repressor-like DNA-binding domains"/>
    <property type="match status" value="1"/>
</dbReference>
<protein>
    <submittedName>
        <fullName evidence="3">Cytoskeleton protein RodZ</fullName>
    </submittedName>
</protein>
<dbReference type="Pfam" id="PF13464">
    <property type="entry name" value="RodZ_C"/>
    <property type="match status" value="1"/>
</dbReference>
<proteinExistence type="predicted"/>
<evidence type="ECO:0000256" key="1">
    <source>
        <dbReference type="SAM" id="Phobius"/>
    </source>
</evidence>
<feature type="transmembrane region" description="Helical" evidence="1">
    <location>
        <begin position="131"/>
        <end position="148"/>
    </location>
</feature>
<dbReference type="AlphaFoldDB" id="A0A1I1S7E9"/>